<dbReference type="PATRIC" id="fig|886882.15.peg.5593"/>
<dbReference type="HOGENOM" id="CLU_2555126_0_0_9"/>
<name>E3EK22_PAEPS</name>
<evidence type="ECO:0000313" key="2">
    <source>
        <dbReference type="Proteomes" id="UP000006868"/>
    </source>
</evidence>
<gene>
    <name evidence="1" type="ORF">PPSC2_26520</name>
</gene>
<dbReference type="KEGG" id="ppm:PPSC2_26520"/>
<accession>E3EK22</accession>
<proteinExistence type="predicted"/>
<reference evidence="1 2" key="1">
    <citation type="journal article" date="2011" name="J. Bacteriol.">
        <title>Complete genome sequence of Paenibacillus polymyxa SC2, a strain of plant growth-promoting Rhizobacterium with broad-spectrum antimicrobial activity.</title>
        <authorList>
            <person name="Ma M."/>
            <person name="Wang C."/>
            <person name="Ding Y."/>
            <person name="Li L."/>
            <person name="Shen D."/>
            <person name="Jiang X."/>
            <person name="Guan D."/>
            <person name="Cao F."/>
            <person name="Chen H."/>
            <person name="Feng R."/>
            <person name="Wang X."/>
            <person name="Ge Y."/>
            <person name="Yao L."/>
            <person name="Bing X."/>
            <person name="Yang X."/>
            <person name="Li J."/>
            <person name="Du B."/>
        </authorList>
    </citation>
    <scope>NUCLEOTIDE SEQUENCE [LARGE SCALE GENOMIC DNA]</scope>
    <source>
        <strain evidence="1 2">SC2</strain>
        <plasmid evidence="2">pSC2</plasmid>
    </source>
</reference>
<organism evidence="1 2">
    <name type="scientific">Paenibacillus polymyxa (strain SC2)</name>
    <name type="common">Bacillus polymyxa</name>
    <dbReference type="NCBI Taxonomy" id="886882"/>
    <lineage>
        <taxon>Bacteria</taxon>
        <taxon>Bacillati</taxon>
        <taxon>Bacillota</taxon>
        <taxon>Bacilli</taxon>
        <taxon>Bacillales</taxon>
        <taxon>Paenibacillaceae</taxon>
        <taxon>Paenibacillus</taxon>
    </lineage>
</organism>
<dbReference type="RefSeq" id="WP_013386145.1">
    <property type="nucleotide sequence ID" value="NC_014628.2"/>
</dbReference>
<protein>
    <submittedName>
        <fullName evidence="1">Uncharacterized protein</fullName>
    </submittedName>
</protein>
<evidence type="ECO:0000313" key="1">
    <source>
        <dbReference type="EMBL" id="ADO59731.1"/>
    </source>
</evidence>
<dbReference type="AlphaFoldDB" id="E3EK22"/>
<sequence length="82" mass="9617">MGIHGWEHYELGKEMAEANVAKLLEMYKREDQKYINKCCEHLDMSSLLSEEGKKKVKEQCQHHEEAKIKIALEIADRLTKTE</sequence>
<dbReference type="Proteomes" id="UP000006868">
    <property type="component" value="Plasmid pSC2"/>
</dbReference>
<dbReference type="EMBL" id="CP002214">
    <property type="protein sequence ID" value="ADO59731.1"/>
    <property type="molecule type" value="Genomic_DNA"/>
</dbReference>
<geneLocation type="plasmid" evidence="1 2">
    <name>pSC2</name>
</geneLocation>
<keyword evidence="1" id="KW-0614">Plasmid</keyword>